<dbReference type="AlphaFoldDB" id="A0A3M8D9F0"/>
<dbReference type="InterPro" id="IPR032466">
    <property type="entry name" value="Metal_Hydrolase"/>
</dbReference>
<dbReference type="Pfam" id="PF07969">
    <property type="entry name" value="Amidohydro_3"/>
    <property type="match status" value="1"/>
</dbReference>
<protein>
    <submittedName>
        <fullName evidence="2">Amidohydrolase</fullName>
    </submittedName>
</protein>
<dbReference type="Gene3D" id="3.10.310.70">
    <property type="match status" value="1"/>
</dbReference>
<dbReference type="SUPFAM" id="SSF51556">
    <property type="entry name" value="Metallo-dependent hydrolases"/>
    <property type="match status" value="1"/>
</dbReference>
<dbReference type="CDD" id="cd01300">
    <property type="entry name" value="YtcJ_like"/>
    <property type="match status" value="1"/>
</dbReference>
<dbReference type="RefSeq" id="WP_122919796.1">
    <property type="nucleotide sequence ID" value="NZ_RHHQ01000017.1"/>
</dbReference>
<dbReference type="Gene3D" id="2.30.40.10">
    <property type="entry name" value="Urease, subunit C, domain 1"/>
    <property type="match status" value="1"/>
</dbReference>
<evidence type="ECO:0000313" key="2">
    <source>
        <dbReference type="EMBL" id="RNB84513.1"/>
    </source>
</evidence>
<dbReference type="InterPro" id="IPR013108">
    <property type="entry name" value="Amidohydro_3"/>
</dbReference>
<dbReference type="SUPFAM" id="SSF51338">
    <property type="entry name" value="Composite domain of metallo-dependent hydrolases"/>
    <property type="match status" value="1"/>
</dbReference>
<name>A0A3M8D9F0_9BACL</name>
<dbReference type="EMBL" id="RHHQ01000017">
    <property type="protein sequence ID" value="RNB84513.1"/>
    <property type="molecule type" value="Genomic_DNA"/>
</dbReference>
<feature type="domain" description="Amidohydrolase 3" evidence="1">
    <location>
        <begin position="64"/>
        <end position="540"/>
    </location>
</feature>
<sequence>MSEKHAAYADYVLASNAIFTGLDDQPIAGAVAVKGNRILAVGEASEIAAYVGPDTKRYQYGDQLIMAGFHDFHIHLLLGSLQQQCVHLLSAKSEEEAALMVKEYGDKNPDEPWIIGFSWYHLFWDNKQLPHRSTLDKYFPDRPVFLFNAECHGAWLNSKALELAGITRETPNPPSGEIARDENGEPTGFLYETAMALAKEAFNFPRDRRIKLLQGFLDHAAKLGVTSVADMFPLVTMELGDLEMYREFDETDRLTTRIHFLVELNEDLSYPKRLRDEYKSEKLQFSGLKNFLDGVPATYTAYMLEPYSDKADTVGYTLMPPEMIEEWTVNADREGFRIRYHACGDAAVRLGLDCFEAAQKANGVRDSRHTIEHVEVIHPSDIERFAKLGVIPSMQPEHIAAAEKYEENAYRSRFGSERIPYTWPINSLQKSGAKLALGSDFPVVGLEPMTELYRAVTRLHNDGQPVGGWNPQERITLAEALRGYTIGSAYANFREAELGTLEPGKLADIIVLDRNLFAIDPEEYRETEVSLTMMNGKIVFEK</sequence>
<keyword evidence="2" id="KW-0378">Hydrolase</keyword>
<keyword evidence="3" id="KW-1185">Reference proteome</keyword>
<dbReference type="InterPro" id="IPR011059">
    <property type="entry name" value="Metal-dep_hydrolase_composite"/>
</dbReference>
<dbReference type="Gene3D" id="3.20.20.140">
    <property type="entry name" value="Metal-dependent hydrolases"/>
    <property type="match status" value="1"/>
</dbReference>
<organism evidence="2 3">
    <name type="scientific">Brevibacillus fluminis</name>
    <dbReference type="NCBI Taxonomy" id="511487"/>
    <lineage>
        <taxon>Bacteria</taxon>
        <taxon>Bacillati</taxon>
        <taxon>Bacillota</taxon>
        <taxon>Bacilli</taxon>
        <taxon>Bacillales</taxon>
        <taxon>Paenibacillaceae</taxon>
        <taxon>Brevibacillus</taxon>
    </lineage>
</organism>
<comment type="caution">
    <text evidence="2">The sequence shown here is derived from an EMBL/GenBank/DDBJ whole genome shotgun (WGS) entry which is preliminary data.</text>
</comment>
<dbReference type="OrthoDB" id="9767366at2"/>
<accession>A0A3M8D9F0</accession>
<dbReference type="PANTHER" id="PTHR22642:SF2">
    <property type="entry name" value="PROTEIN LONG AFTER FAR-RED 3"/>
    <property type="match status" value="1"/>
</dbReference>
<dbReference type="Proteomes" id="UP000271031">
    <property type="component" value="Unassembled WGS sequence"/>
</dbReference>
<dbReference type="InterPro" id="IPR033932">
    <property type="entry name" value="YtcJ-like"/>
</dbReference>
<gene>
    <name evidence="2" type="ORF">EDM56_20580</name>
</gene>
<proteinExistence type="predicted"/>
<dbReference type="GO" id="GO:0016810">
    <property type="term" value="F:hydrolase activity, acting on carbon-nitrogen (but not peptide) bonds"/>
    <property type="evidence" value="ECO:0007669"/>
    <property type="project" value="InterPro"/>
</dbReference>
<evidence type="ECO:0000313" key="3">
    <source>
        <dbReference type="Proteomes" id="UP000271031"/>
    </source>
</evidence>
<evidence type="ECO:0000259" key="1">
    <source>
        <dbReference type="Pfam" id="PF07969"/>
    </source>
</evidence>
<dbReference type="PANTHER" id="PTHR22642">
    <property type="entry name" value="IMIDAZOLONEPROPIONASE"/>
    <property type="match status" value="1"/>
</dbReference>
<reference evidence="2 3" key="1">
    <citation type="submission" date="2018-10" db="EMBL/GenBank/DDBJ databases">
        <title>Phylogenomics of Brevibacillus.</title>
        <authorList>
            <person name="Dunlap C."/>
        </authorList>
    </citation>
    <scope>NUCLEOTIDE SEQUENCE [LARGE SCALE GENOMIC DNA]</scope>
    <source>
        <strain evidence="2 3">JCM 15716</strain>
    </source>
</reference>